<dbReference type="Pfam" id="PF01466">
    <property type="entry name" value="Skp1"/>
    <property type="match status" value="1"/>
</dbReference>
<evidence type="ECO:0000256" key="3">
    <source>
        <dbReference type="ARBA" id="ARBA00022786"/>
    </source>
</evidence>
<reference evidence="6 7" key="1">
    <citation type="journal article" date="2014" name="Am. J. Bot.">
        <title>Genome assembly and annotation for red clover (Trifolium pratense; Fabaceae).</title>
        <authorList>
            <person name="Istvanek J."/>
            <person name="Jaros M."/>
            <person name="Krenek A."/>
            <person name="Repkova J."/>
        </authorList>
    </citation>
    <scope>NUCLEOTIDE SEQUENCE [LARGE SCALE GENOMIC DNA]</scope>
    <source>
        <strain evidence="7">cv. Tatra</strain>
        <tissue evidence="6">Young leaves</tissue>
    </source>
</reference>
<reference evidence="6 7" key="2">
    <citation type="journal article" date="2017" name="Front. Plant Sci.">
        <title>Gene Classification and Mining of Molecular Markers Useful in Red Clover (Trifolium pratense) Breeding.</title>
        <authorList>
            <person name="Istvanek J."/>
            <person name="Dluhosova J."/>
            <person name="Dluhos P."/>
            <person name="Patkova L."/>
            <person name="Nedelnik J."/>
            <person name="Repkova J."/>
        </authorList>
    </citation>
    <scope>NUCLEOTIDE SEQUENCE [LARGE SCALE GENOMIC DNA]</scope>
    <source>
        <strain evidence="7">cv. Tatra</strain>
        <tissue evidence="6">Young leaves</tissue>
    </source>
</reference>
<dbReference type="EMBL" id="ASHM01001763">
    <property type="protein sequence ID" value="PNY07236.1"/>
    <property type="molecule type" value="Genomic_DNA"/>
</dbReference>
<feature type="domain" description="SKP1 component dimerisation" evidence="5">
    <location>
        <begin position="114"/>
        <end position="150"/>
    </location>
</feature>
<proteinExistence type="inferred from homology"/>
<accession>A0A2K3NW14</accession>
<dbReference type="SUPFAM" id="SSF81382">
    <property type="entry name" value="Skp1 dimerisation domain-like"/>
    <property type="match status" value="1"/>
</dbReference>
<evidence type="ECO:0000313" key="7">
    <source>
        <dbReference type="Proteomes" id="UP000236291"/>
    </source>
</evidence>
<dbReference type="AlphaFoldDB" id="A0A2K3NW14"/>
<comment type="pathway">
    <text evidence="1">Protein modification; protein ubiquitination.</text>
</comment>
<comment type="similarity">
    <text evidence="2">Belongs to the SKP1 family.</text>
</comment>
<name>A0A2K3NW14_TRIPR</name>
<feature type="compositionally biased region" description="Basic residues" evidence="4">
    <location>
        <begin position="217"/>
        <end position="228"/>
    </location>
</feature>
<keyword evidence="3" id="KW-0833">Ubl conjugation pathway</keyword>
<dbReference type="InterPro" id="IPR001232">
    <property type="entry name" value="SKP1-like"/>
</dbReference>
<evidence type="ECO:0000256" key="1">
    <source>
        <dbReference type="ARBA" id="ARBA00004906"/>
    </source>
</evidence>
<dbReference type="STRING" id="57577.A0A2K3NW14"/>
<dbReference type="GO" id="GO:0016567">
    <property type="term" value="P:protein ubiquitination"/>
    <property type="evidence" value="ECO:0007669"/>
    <property type="project" value="UniProtKB-UniPathway"/>
</dbReference>
<dbReference type="GO" id="GO:0006511">
    <property type="term" value="P:ubiquitin-dependent protein catabolic process"/>
    <property type="evidence" value="ECO:0007669"/>
    <property type="project" value="InterPro"/>
</dbReference>
<dbReference type="InterPro" id="IPR016072">
    <property type="entry name" value="Skp1_comp_dimer"/>
</dbReference>
<dbReference type="SMART" id="SM00512">
    <property type="entry name" value="Skp1"/>
    <property type="match status" value="1"/>
</dbReference>
<dbReference type="Proteomes" id="UP000236291">
    <property type="component" value="Unassembled WGS sequence"/>
</dbReference>
<dbReference type="InterPro" id="IPR016897">
    <property type="entry name" value="SKP1"/>
</dbReference>
<evidence type="ECO:0000256" key="2">
    <source>
        <dbReference type="ARBA" id="ARBA00009993"/>
    </source>
</evidence>
<feature type="compositionally biased region" description="Basic and acidic residues" evidence="4">
    <location>
        <begin position="247"/>
        <end position="258"/>
    </location>
</feature>
<gene>
    <name evidence="6" type="ORF">L195_g003724</name>
</gene>
<dbReference type="PANTHER" id="PTHR11165">
    <property type="entry name" value="SKP1"/>
    <property type="match status" value="1"/>
</dbReference>
<dbReference type="GO" id="GO:0009867">
    <property type="term" value="P:jasmonic acid mediated signaling pathway"/>
    <property type="evidence" value="ECO:0007669"/>
    <property type="project" value="UniProtKB-ARBA"/>
</dbReference>
<comment type="caution">
    <text evidence="6">The sequence shown here is derived from an EMBL/GenBank/DDBJ whole genome shotgun (WGS) entry which is preliminary data.</text>
</comment>
<dbReference type="InterPro" id="IPR036296">
    <property type="entry name" value="SKP1-like_dim_sf"/>
</dbReference>
<feature type="region of interest" description="Disordered" evidence="4">
    <location>
        <begin position="206"/>
        <end position="262"/>
    </location>
</feature>
<organism evidence="6 7">
    <name type="scientific">Trifolium pratense</name>
    <name type="common">Red clover</name>
    <dbReference type="NCBI Taxonomy" id="57577"/>
    <lineage>
        <taxon>Eukaryota</taxon>
        <taxon>Viridiplantae</taxon>
        <taxon>Streptophyta</taxon>
        <taxon>Embryophyta</taxon>
        <taxon>Tracheophyta</taxon>
        <taxon>Spermatophyta</taxon>
        <taxon>Magnoliopsida</taxon>
        <taxon>eudicotyledons</taxon>
        <taxon>Gunneridae</taxon>
        <taxon>Pentapetalae</taxon>
        <taxon>rosids</taxon>
        <taxon>fabids</taxon>
        <taxon>Fabales</taxon>
        <taxon>Fabaceae</taxon>
        <taxon>Papilionoideae</taxon>
        <taxon>50 kb inversion clade</taxon>
        <taxon>NPAAA clade</taxon>
        <taxon>Hologalegina</taxon>
        <taxon>IRL clade</taxon>
        <taxon>Trifolieae</taxon>
        <taxon>Trifolium</taxon>
    </lineage>
</organism>
<evidence type="ECO:0000256" key="4">
    <source>
        <dbReference type="SAM" id="MobiDB-lite"/>
    </source>
</evidence>
<evidence type="ECO:0000313" key="6">
    <source>
        <dbReference type="EMBL" id="PNY07236.1"/>
    </source>
</evidence>
<sequence>MLETEMMKPYLWLQTGDDSIQQVEQEVALVCPFICQEFKLQKGIGSSKNRPICLPEQVRNPALLNLILSYCRFHLTPGHSNKERKSYDEKFVKIMNTNSLSELVGAVHSLRLRPLINLTCSALARRIEDSSPEEIHQMFCAPEDLMEEEKLESFSNVTCDARVRLLNLYFDKRRELRERERIPHDLQLQHTNVVDERPVDELLSFINGSNDEEPKPNKTRKNKKKNQRKEKQQQKKSSLKEAPIQHNKKEEDDPKVEFNDEEFDQTIMAKIDKEVEEFARRLNTEWSERIKEFFERC</sequence>
<evidence type="ECO:0000259" key="5">
    <source>
        <dbReference type="Pfam" id="PF01466"/>
    </source>
</evidence>
<dbReference type="Gene3D" id="3.30.710.10">
    <property type="entry name" value="Potassium Channel Kv1.1, Chain A"/>
    <property type="match status" value="1"/>
</dbReference>
<dbReference type="InterPro" id="IPR011333">
    <property type="entry name" value="SKP1/BTB/POZ_sf"/>
</dbReference>
<dbReference type="UniPathway" id="UPA00143"/>
<protein>
    <submittedName>
        <fullName evidence="6">SKP1-like protein 21-like</fullName>
    </submittedName>
</protein>